<gene>
    <name evidence="2" type="ORF">EBN03_01680</name>
</gene>
<evidence type="ECO:0000259" key="1">
    <source>
        <dbReference type="PROSITE" id="PS51819"/>
    </source>
</evidence>
<reference evidence="2 3" key="1">
    <citation type="submission" date="2018-10" db="EMBL/GenBank/DDBJ databases">
        <title>Isolation from cow dung.</title>
        <authorList>
            <person name="Ling L."/>
        </authorList>
    </citation>
    <scope>NUCLEOTIDE SEQUENCE [LARGE SCALE GENOMIC DNA]</scope>
    <source>
        <strain evidence="2 3">NEAU-LL90</strain>
    </source>
</reference>
<protein>
    <submittedName>
        <fullName evidence="2">Glyoxalase</fullName>
    </submittedName>
</protein>
<evidence type="ECO:0000313" key="2">
    <source>
        <dbReference type="EMBL" id="RMI35062.1"/>
    </source>
</evidence>
<dbReference type="EMBL" id="RFFH01000001">
    <property type="protein sequence ID" value="RMI35062.1"/>
    <property type="molecule type" value="Genomic_DNA"/>
</dbReference>
<feature type="domain" description="VOC" evidence="1">
    <location>
        <begin position="14"/>
        <end position="134"/>
    </location>
</feature>
<organism evidence="2 3">
    <name type="scientific">Nocardia stercoris</name>
    <dbReference type="NCBI Taxonomy" id="2483361"/>
    <lineage>
        <taxon>Bacteria</taxon>
        <taxon>Bacillati</taxon>
        <taxon>Actinomycetota</taxon>
        <taxon>Actinomycetes</taxon>
        <taxon>Mycobacteriales</taxon>
        <taxon>Nocardiaceae</taxon>
        <taxon>Nocardia</taxon>
    </lineage>
</organism>
<dbReference type="PANTHER" id="PTHR34109:SF1">
    <property type="entry name" value="VOC DOMAIN-CONTAINING PROTEIN"/>
    <property type="match status" value="1"/>
</dbReference>
<dbReference type="Gene3D" id="3.30.720.120">
    <property type="match status" value="1"/>
</dbReference>
<dbReference type="Pfam" id="PF00903">
    <property type="entry name" value="Glyoxalase"/>
    <property type="match status" value="1"/>
</dbReference>
<name>A0A3M2LBZ7_9NOCA</name>
<dbReference type="RefSeq" id="WP_122186035.1">
    <property type="nucleotide sequence ID" value="NZ_RFFH01000001.1"/>
</dbReference>
<dbReference type="AlphaFoldDB" id="A0A3M2LBZ7"/>
<dbReference type="Proteomes" id="UP000279275">
    <property type="component" value="Unassembled WGS sequence"/>
</dbReference>
<evidence type="ECO:0000313" key="3">
    <source>
        <dbReference type="Proteomes" id="UP000279275"/>
    </source>
</evidence>
<dbReference type="InterPro" id="IPR029068">
    <property type="entry name" value="Glyas_Bleomycin-R_OHBP_Dase"/>
</dbReference>
<dbReference type="Gene3D" id="3.30.720.110">
    <property type="match status" value="1"/>
</dbReference>
<keyword evidence="3" id="KW-1185">Reference proteome</keyword>
<dbReference type="SUPFAM" id="SSF54593">
    <property type="entry name" value="Glyoxalase/Bleomycin resistance protein/Dihydroxybiphenyl dioxygenase"/>
    <property type="match status" value="1"/>
</dbReference>
<dbReference type="InterPro" id="IPR037523">
    <property type="entry name" value="VOC_core"/>
</dbReference>
<accession>A0A3M2LBZ7</accession>
<dbReference type="OrthoDB" id="9809391at2"/>
<comment type="caution">
    <text evidence="2">The sequence shown here is derived from an EMBL/GenBank/DDBJ whole genome shotgun (WGS) entry which is preliminary data.</text>
</comment>
<dbReference type="PANTHER" id="PTHR34109">
    <property type="entry name" value="BNAUNNG04460D PROTEIN-RELATED"/>
    <property type="match status" value="1"/>
</dbReference>
<sequence>MTETDAHVPPTGSTAIWPNFVYRDAPAAIEFLCTAFGFTEVARYGEGSTVDHAELAGPEGGGIMLGSVRPESSLHTLPPGTGAAYLVVSDPDTLYERAKAAGAVVTHELQNEDYGSRGFACRDPEGVHWSFGTYAGARHPG</sequence>
<proteinExistence type="predicted"/>
<dbReference type="PROSITE" id="PS51819">
    <property type="entry name" value="VOC"/>
    <property type="match status" value="1"/>
</dbReference>
<dbReference type="InterPro" id="IPR004360">
    <property type="entry name" value="Glyas_Fos-R_dOase_dom"/>
</dbReference>